<dbReference type="EMBL" id="NAJL01000014">
    <property type="protein sequence ID" value="TKA29489.1"/>
    <property type="molecule type" value="Genomic_DNA"/>
</dbReference>
<reference evidence="2 3" key="1">
    <citation type="submission" date="2017-03" db="EMBL/GenBank/DDBJ databases">
        <title>Genomes of endolithic fungi from Antarctica.</title>
        <authorList>
            <person name="Coleine C."/>
            <person name="Masonjones S."/>
            <person name="Stajich J.E."/>
        </authorList>
    </citation>
    <scope>NUCLEOTIDE SEQUENCE [LARGE SCALE GENOMIC DNA]</scope>
    <source>
        <strain evidence="2 3">CCFEE 6315</strain>
    </source>
</reference>
<organism evidence="2 3">
    <name type="scientific">Salinomyces thailandicus</name>
    <dbReference type="NCBI Taxonomy" id="706561"/>
    <lineage>
        <taxon>Eukaryota</taxon>
        <taxon>Fungi</taxon>
        <taxon>Dikarya</taxon>
        <taxon>Ascomycota</taxon>
        <taxon>Pezizomycotina</taxon>
        <taxon>Dothideomycetes</taxon>
        <taxon>Dothideomycetidae</taxon>
        <taxon>Mycosphaerellales</taxon>
        <taxon>Teratosphaeriaceae</taxon>
        <taxon>Salinomyces</taxon>
    </lineage>
</organism>
<accession>A0A4V5N4W9</accession>
<evidence type="ECO:0000313" key="2">
    <source>
        <dbReference type="EMBL" id="TKA29489.1"/>
    </source>
</evidence>
<keyword evidence="3" id="KW-1185">Reference proteome</keyword>
<proteinExistence type="predicted"/>
<sequence>MAPKRPGGRAAPSTTAEENVEELGQWLIPAKAPNSDDRRLVEAMAAGAEEVLS</sequence>
<evidence type="ECO:0000256" key="1">
    <source>
        <dbReference type="SAM" id="MobiDB-lite"/>
    </source>
</evidence>
<evidence type="ECO:0000313" key="3">
    <source>
        <dbReference type="Proteomes" id="UP000308549"/>
    </source>
</evidence>
<protein>
    <submittedName>
        <fullName evidence="2">Uncharacterized protein</fullName>
    </submittedName>
</protein>
<name>A0A4V5N4W9_9PEZI</name>
<dbReference type="Proteomes" id="UP000308549">
    <property type="component" value="Unassembled WGS sequence"/>
</dbReference>
<comment type="caution">
    <text evidence="2">The sequence shown here is derived from an EMBL/GenBank/DDBJ whole genome shotgun (WGS) entry which is preliminary data.</text>
</comment>
<feature type="region of interest" description="Disordered" evidence="1">
    <location>
        <begin position="1"/>
        <end position="21"/>
    </location>
</feature>
<gene>
    <name evidence="2" type="ORF">B0A50_03502</name>
</gene>
<dbReference type="AlphaFoldDB" id="A0A4V5N4W9"/>